<comment type="catalytic activity">
    <reaction evidence="1">
        <text>[(1-&gt;4)-alpha-D-glucosyl](n) + phosphate = [(1-&gt;4)-alpha-D-glucosyl](n-1) + alpha-D-glucose 1-phosphate</text>
        <dbReference type="Rhea" id="RHEA:41732"/>
        <dbReference type="Rhea" id="RHEA-COMP:9584"/>
        <dbReference type="Rhea" id="RHEA-COMP:9586"/>
        <dbReference type="ChEBI" id="CHEBI:15444"/>
        <dbReference type="ChEBI" id="CHEBI:43474"/>
        <dbReference type="ChEBI" id="CHEBI:58601"/>
        <dbReference type="EC" id="2.4.1.1"/>
    </reaction>
</comment>
<keyword evidence="4" id="KW-0663">Pyridoxal phosphate</keyword>
<evidence type="ECO:0000256" key="3">
    <source>
        <dbReference type="ARBA" id="ARBA00022533"/>
    </source>
</evidence>
<dbReference type="PANTHER" id="PTHR42655">
    <property type="entry name" value="GLYCOGEN PHOSPHORYLASE"/>
    <property type="match status" value="1"/>
</dbReference>
<dbReference type="RefSeq" id="WP_096407514.1">
    <property type="nucleotide sequence ID" value="NZ_AP017372.2"/>
</dbReference>
<dbReference type="Pfam" id="PF00343">
    <property type="entry name" value="Phosphorylase"/>
    <property type="match status" value="1"/>
</dbReference>
<dbReference type="InterPro" id="IPR052182">
    <property type="entry name" value="Glycogen/Maltodextrin_Phosph"/>
</dbReference>
<accession>A0A0X8X7H0</accession>
<evidence type="ECO:0000256" key="2">
    <source>
        <dbReference type="ARBA" id="ARBA00006047"/>
    </source>
</evidence>
<evidence type="ECO:0000256" key="4">
    <source>
        <dbReference type="PIRSR" id="PIRSR000460-1"/>
    </source>
</evidence>
<evidence type="ECO:0000259" key="5">
    <source>
        <dbReference type="Pfam" id="PF11897"/>
    </source>
</evidence>
<dbReference type="EMBL" id="AP017372">
    <property type="protein sequence ID" value="BAU56990.1"/>
    <property type="molecule type" value="Genomic_DNA"/>
</dbReference>
<feature type="domain" description="DUF3417" evidence="5">
    <location>
        <begin position="14"/>
        <end position="123"/>
    </location>
</feature>
<dbReference type="InterPro" id="IPR011834">
    <property type="entry name" value="Agluc_phsphrylas"/>
</dbReference>
<dbReference type="GO" id="GO:0005975">
    <property type="term" value="P:carbohydrate metabolic process"/>
    <property type="evidence" value="ECO:0007669"/>
    <property type="project" value="InterPro"/>
</dbReference>
<dbReference type="OrthoDB" id="7229284at2"/>
<dbReference type="SUPFAM" id="SSF53756">
    <property type="entry name" value="UDP-Glycosyltransferase/glycogen phosphorylase"/>
    <property type="match status" value="1"/>
</dbReference>
<dbReference type="NCBIfam" id="TIGR02094">
    <property type="entry name" value="more_P_ylases"/>
    <property type="match status" value="1"/>
</dbReference>
<organism evidence="6 7">
    <name type="scientific">Halorhodospira halochloris</name>
    <name type="common">Ectothiorhodospira halochloris</name>
    <dbReference type="NCBI Taxonomy" id="1052"/>
    <lineage>
        <taxon>Bacteria</taxon>
        <taxon>Pseudomonadati</taxon>
        <taxon>Pseudomonadota</taxon>
        <taxon>Gammaproteobacteria</taxon>
        <taxon>Chromatiales</taxon>
        <taxon>Ectothiorhodospiraceae</taxon>
        <taxon>Halorhodospira</taxon>
    </lineage>
</organism>
<evidence type="ECO:0000256" key="1">
    <source>
        <dbReference type="ARBA" id="ARBA00001275"/>
    </source>
</evidence>
<dbReference type="AlphaFoldDB" id="A0A0X8X7H0"/>
<keyword evidence="3" id="KW-0021">Allosteric enzyme</keyword>
<gene>
    <name evidence="6" type="ORF">HH1059_03120</name>
</gene>
<dbReference type="GO" id="GO:0030170">
    <property type="term" value="F:pyridoxal phosphate binding"/>
    <property type="evidence" value="ECO:0007669"/>
    <property type="project" value="InterPro"/>
</dbReference>
<evidence type="ECO:0000313" key="7">
    <source>
        <dbReference type="Proteomes" id="UP000218890"/>
    </source>
</evidence>
<dbReference type="PIRSF" id="PIRSF000460">
    <property type="entry name" value="Pprylas_GlgP"/>
    <property type="match status" value="1"/>
</dbReference>
<keyword evidence="7" id="KW-1185">Reference proteome</keyword>
<dbReference type="Proteomes" id="UP000218890">
    <property type="component" value="Chromosome"/>
</dbReference>
<dbReference type="KEGG" id="hhk:HH1059_03120"/>
<reference evidence="6" key="1">
    <citation type="submission" date="2016-02" db="EMBL/GenBank/DDBJ databases">
        <title>Halorhodospira halochloris DSM-1059 complete genome, version 2.</title>
        <authorList>
            <person name="Tsukatani Y."/>
        </authorList>
    </citation>
    <scope>NUCLEOTIDE SEQUENCE</scope>
    <source>
        <strain evidence="6">DSM 1059</strain>
    </source>
</reference>
<comment type="similarity">
    <text evidence="2">Belongs to the glycogen phosphorylase family.</text>
</comment>
<evidence type="ECO:0000313" key="6">
    <source>
        <dbReference type="EMBL" id="BAU56990.1"/>
    </source>
</evidence>
<dbReference type="Pfam" id="PF11897">
    <property type="entry name" value="DUF3417"/>
    <property type="match status" value="1"/>
</dbReference>
<sequence length="849" mass="96130">MKENIFTLEVQPNIPPNLSRLEELAEDLYYSWDRHVRALFVQLDPELWEACGHNPKVFLRRIAQHKLEEAAQDEAYIADYNRTLSAYDTYHEQAALTSKVAPYIDPDNDLVAYFCAEFGFHESVPLYSGGLGILAGDHCKAASDLRLPLVAVGLLYRQGYFSQTIDHEGNQQAHYAPSSISELPITPCLDDDGEQVQVSVDAPGREIHLRVWQMRAGHVLIYLLDSEVPENDAADRAITYQLYGGDAHMRILQELCLGLGGVRALRKLGISPSVWHINEGHSAFQIVERCRELISEGYDSATAIEAVASETVFTTHTPVPAGHDIFEPEMVAEHLAPNLADTDIPIEDILALGNGQKGFDMTSLALRGSRFHNGVSAIHGGVASQMEQHIWPEIPAQENPITSITNGIHVPTFLAQEWANLFDQRWHAWRNQLLNEDFWKVVDELPDHRFWSMRRSLKSELLRDVYQRVLKRCQRNGMSDAMIERMTSNISNPDPDLLVIGFARRFATYKRALLIFYEIDRLKELLNDPQRPVILIFAGKAHPHDEKGQAMIRRIHELSLDPDLIGKIILLEDYDMAQARKLVTGVDVWLNNPEYPLEACGTSGQKAAINGVLNLSVLDGWWDEGYEKGNGWAILPHSAGFDPEYRDREEARDLLNLLSDEVIPLYFNRGNSGYATEWVKMSKAAMRTTLPRFNAQRMVMDYVSELYAPARAQSKILQADSLSGAQELARWKERVREHWGGTWLERIDAAPTSLLHGESLPIRVKAHLNGLSCDDVTIECRFSAMEEPRDAASTVRYQLQPEGETEDGMPVFAIDIEPRFDGLQYYRICMYPTHPLASHPFEFGGLRWL</sequence>
<dbReference type="InterPro" id="IPR000811">
    <property type="entry name" value="Glyco_trans_35"/>
</dbReference>
<dbReference type="Gene3D" id="3.40.50.2000">
    <property type="entry name" value="Glycogen Phosphorylase B"/>
    <property type="match status" value="3"/>
</dbReference>
<name>A0A0X8X7H0_HALHR</name>
<protein>
    <submittedName>
        <fullName evidence="6">Glycogen phosphorylase</fullName>
    </submittedName>
</protein>
<dbReference type="GO" id="GO:0008184">
    <property type="term" value="F:glycogen phosphorylase activity"/>
    <property type="evidence" value="ECO:0007669"/>
    <property type="project" value="InterPro"/>
</dbReference>
<feature type="modified residue" description="N6-(pyridoxal phosphate)lysine" evidence="4">
    <location>
        <position position="606"/>
    </location>
</feature>
<proteinExistence type="inferred from homology"/>
<dbReference type="PANTHER" id="PTHR42655:SF1">
    <property type="entry name" value="GLYCOGEN PHOSPHORYLASE"/>
    <property type="match status" value="1"/>
</dbReference>
<dbReference type="InterPro" id="IPR024517">
    <property type="entry name" value="Glycogen_phosphorylase_DUF3417"/>
</dbReference>